<dbReference type="AlphaFoldDB" id="A0A6J6MCX7"/>
<gene>
    <name evidence="1" type="ORF">UFOPK2254_01269</name>
</gene>
<sequence>MVILQLFRDMTAPMYEALPHVAFTSEGAL</sequence>
<organism evidence="1">
    <name type="scientific">freshwater metagenome</name>
    <dbReference type="NCBI Taxonomy" id="449393"/>
    <lineage>
        <taxon>unclassified sequences</taxon>
        <taxon>metagenomes</taxon>
        <taxon>ecological metagenomes</taxon>
    </lineage>
</organism>
<protein>
    <submittedName>
        <fullName evidence="1">Unannotated protein</fullName>
    </submittedName>
</protein>
<reference evidence="1" key="1">
    <citation type="submission" date="2020-05" db="EMBL/GenBank/DDBJ databases">
        <authorList>
            <person name="Chiriac C."/>
            <person name="Salcher M."/>
            <person name="Ghai R."/>
            <person name="Kavagutti S V."/>
        </authorList>
    </citation>
    <scope>NUCLEOTIDE SEQUENCE</scope>
</reference>
<name>A0A6J6MCX7_9ZZZZ</name>
<proteinExistence type="predicted"/>
<evidence type="ECO:0000313" key="1">
    <source>
        <dbReference type="EMBL" id="CAB4671219.1"/>
    </source>
</evidence>
<accession>A0A6J6MCX7</accession>
<dbReference type="EMBL" id="CAEZWO010000153">
    <property type="protein sequence ID" value="CAB4671219.1"/>
    <property type="molecule type" value="Genomic_DNA"/>
</dbReference>